<evidence type="ECO:0000313" key="1">
    <source>
        <dbReference type="EMBL" id="PRX43707.1"/>
    </source>
</evidence>
<sequence>MSARCAVFGHRYRFRAEGPTMTWTCERGCAVGGSKTYPSAAEASRYATAFDREDGGALGRRAPLGLFPLRLARLLRGRR</sequence>
<comment type="caution">
    <text evidence="1">The sequence shown here is derived from an EMBL/GenBank/DDBJ whole genome shotgun (WGS) entry which is preliminary data.</text>
</comment>
<reference evidence="1 2" key="1">
    <citation type="submission" date="2018-03" db="EMBL/GenBank/DDBJ databases">
        <title>Genomic Encyclopedia of Type Strains, Phase III (KMG-III): the genomes of soil and plant-associated and newly described type strains.</title>
        <authorList>
            <person name="Whitman W."/>
        </authorList>
    </citation>
    <scope>NUCLEOTIDE SEQUENCE [LARGE SCALE GENOMIC DNA]</scope>
    <source>
        <strain evidence="1 2">CGMCC 4.7125</strain>
    </source>
</reference>
<dbReference type="Proteomes" id="UP000238362">
    <property type="component" value="Unassembled WGS sequence"/>
</dbReference>
<proteinExistence type="predicted"/>
<dbReference type="EMBL" id="PVNH01000014">
    <property type="protein sequence ID" value="PRX43707.1"/>
    <property type="molecule type" value="Genomic_DNA"/>
</dbReference>
<evidence type="ECO:0000313" key="2">
    <source>
        <dbReference type="Proteomes" id="UP000238362"/>
    </source>
</evidence>
<gene>
    <name evidence="1" type="ORF">B0I33_114168</name>
</gene>
<dbReference type="RefSeq" id="WP_245901161.1">
    <property type="nucleotide sequence ID" value="NZ_PVNH01000014.1"/>
</dbReference>
<accession>A0A2T0LL75</accession>
<name>A0A2T0LL75_9PSEU</name>
<organism evidence="1 2">
    <name type="scientific">Prauserella shujinwangii</name>
    <dbReference type="NCBI Taxonomy" id="1453103"/>
    <lineage>
        <taxon>Bacteria</taxon>
        <taxon>Bacillati</taxon>
        <taxon>Actinomycetota</taxon>
        <taxon>Actinomycetes</taxon>
        <taxon>Pseudonocardiales</taxon>
        <taxon>Pseudonocardiaceae</taxon>
        <taxon>Prauserella</taxon>
    </lineage>
</organism>
<dbReference type="AlphaFoldDB" id="A0A2T0LL75"/>
<protein>
    <submittedName>
        <fullName evidence="1">Uncharacterized protein</fullName>
    </submittedName>
</protein>
<keyword evidence="2" id="KW-1185">Reference proteome</keyword>